<sequence length="304" mass="32605">MARGSRGGRSPIPESGAGILPQLATAPIEASSDGNLTYVTVPRPARSADAAADPPAPTRSPVARKRPDVDPAAETGEISIEALVTADRSQSSTFSKERVESWRATVEASQDFLDSGSDGERASPTPGLTGKRSDGPVATADKADAASSEGTPRAGRIRSQSSPDGYKPLRVPRQLKNSRDAASQSSRNERRDAVQDDLDGADAPAGPRSDGGEQAKRMRFGRDRTNEAVDRGSGDGSELATISSTYSTPQKRKRRPQKRARTAKKPKPSQRKEESDDDEEERKQRARAKWAAIDSYAMETVYTL</sequence>
<keyword evidence="3" id="KW-1185">Reference proteome</keyword>
<reference evidence="2 3" key="1">
    <citation type="journal article" date="2018" name="Front. Microbiol.">
        <title>Prospects for Fungal Bioremediation of Acidic Radioactive Waste Sites: Characterization and Genome Sequence of Rhodotorula taiwanensis MD1149.</title>
        <authorList>
            <person name="Tkavc R."/>
            <person name="Matrosova V.Y."/>
            <person name="Grichenko O.E."/>
            <person name="Gostincar C."/>
            <person name="Volpe R.P."/>
            <person name="Klimenkova P."/>
            <person name="Gaidamakova E.K."/>
            <person name="Zhou C.E."/>
            <person name="Stewart B.J."/>
            <person name="Lyman M.G."/>
            <person name="Malfatti S.A."/>
            <person name="Rubinfeld B."/>
            <person name="Courtot M."/>
            <person name="Singh J."/>
            <person name="Dalgard C.L."/>
            <person name="Hamilton T."/>
            <person name="Frey K.G."/>
            <person name="Gunde-Cimerman N."/>
            <person name="Dugan L."/>
            <person name="Daly M.J."/>
        </authorList>
    </citation>
    <scope>NUCLEOTIDE SEQUENCE [LARGE SCALE GENOMIC DNA]</scope>
    <source>
        <strain evidence="2 3">MD1149</strain>
    </source>
</reference>
<organism evidence="2 3">
    <name type="scientific">Rhodotorula taiwanensis</name>
    <dbReference type="NCBI Taxonomy" id="741276"/>
    <lineage>
        <taxon>Eukaryota</taxon>
        <taxon>Fungi</taxon>
        <taxon>Dikarya</taxon>
        <taxon>Basidiomycota</taxon>
        <taxon>Pucciniomycotina</taxon>
        <taxon>Microbotryomycetes</taxon>
        <taxon>Sporidiobolales</taxon>
        <taxon>Sporidiobolaceae</taxon>
        <taxon>Rhodotorula</taxon>
    </lineage>
</organism>
<protein>
    <submittedName>
        <fullName evidence="2">Uncharacterized protein</fullName>
    </submittedName>
</protein>
<proteinExistence type="predicted"/>
<evidence type="ECO:0000313" key="2">
    <source>
        <dbReference type="EMBL" id="POY71200.1"/>
    </source>
</evidence>
<feature type="compositionally biased region" description="Basic and acidic residues" evidence="1">
    <location>
        <begin position="210"/>
        <end position="233"/>
    </location>
</feature>
<dbReference type="Proteomes" id="UP000237144">
    <property type="component" value="Unassembled WGS sequence"/>
</dbReference>
<dbReference type="AlphaFoldDB" id="A0A2S5B353"/>
<comment type="caution">
    <text evidence="2">The sequence shown here is derived from an EMBL/GenBank/DDBJ whole genome shotgun (WGS) entry which is preliminary data.</text>
</comment>
<evidence type="ECO:0000313" key="3">
    <source>
        <dbReference type="Proteomes" id="UP000237144"/>
    </source>
</evidence>
<accession>A0A2S5B353</accession>
<gene>
    <name evidence="2" type="ORF">BMF94_5511</name>
</gene>
<feature type="region of interest" description="Disordered" evidence="1">
    <location>
        <begin position="1"/>
        <end position="289"/>
    </location>
</feature>
<dbReference type="EMBL" id="PJQD01000085">
    <property type="protein sequence ID" value="POY71200.1"/>
    <property type="molecule type" value="Genomic_DNA"/>
</dbReference>
<feature type="compositionally biased region" description="Low complexity" evidence="1">
    <location>
        <begin position="42"/>
        <end position="53"/>
    </location>
</feature>
<name>A0A2S5B353_9BASI</name>
<evidence type="ECO:0000256" key="1">
    <source>
        <dbReference type="SAM" id="MobiDB-lite"/>
    </source>
</evidence>
<feature type="compositionally biased region" description="Basic residues" evidence="1">
    <location>
        <begin position="250"/>
        <end position="269"/>
    </location>
</feature>